<dbReference type="Pfam" id="PF17109">
    <property type="entry name" value="Goodbye"/>
    <property type="match status" value="1"/>
</dbReference>
<evidence type="ECO:0000259" key="1">
    <source>
        <dbReference type="Pfam" id="PF17109"/>
    </source>
</evidence>
<dbReference type="OrthoDB" id="448455at2759"/>
<evidence type="ECO:0000313" key="2">
    <source>
        <dbReference type="EMBL" id="KAF8487320.1"/>
    </source>
</evidence>
<sequence length="490" mass="53113">MSSSTFARWSVSAHLGGRRAVVVFAEAHEAERSIRARGREVIVFQKHTHRGAIAILITLRLGRVMKAVLYVSNFHRHDAGGSVGGNDVVWEPRETGHALSPGSSGYSLGFRNRLTRRRLAQLSRSSGGRCPDRRVLTNHRGCSGSVGILQISRAARGSGVELLCLYMTRSQVRREALQDAAVGCTTLAPLRETSSRRRFCALYILYRPCVPRCVHLYVARVQSTCAVARDTPNIGCDSGEKGAEMLVMTRVRDGPSGPGAERGMQHGNVQAGLSGGLALSAQPRAATYRHLQRSYHSRTTTHPSLLSLQTIMFAGPSTSTDTSQSSFVSIFNAALETYKRKTKNDLASHPLLPSLQSCDSPEATLTVLREQIPTFGQSQNGDDGFTKWVTPTVNVLYAFSSTLGQGVGLAFPPANAIFAGIGVLLMAAKDANSSKDKLVDLFNRIERFFGRLEIYTGITPTAAMRAIIVDIMVEVLTILAIATKEVKRGG</sequence>
<reference evidence="2" key="1">
    <citation type="submission" date="2019-10" db="EMBL/GenBank/DDBJ databases">
        <authorList>
            <consortium name="DOE Joint Genome Institute"/>
            <person name="Kuo A."/>
            <person name="Miyauchi S."/>
            <person name="Kiss E."/>
            <person name="Drula E."/>
            <person name="Kohler A."/>
            <person name="Sanchez-Garcia M."/>
            <person name="Andreopoulos B."/>
            <person name="Barry K.W."/>
            <person name="Bonito G."/>
            <person name="Buee M."/>
            <person name="Carver A."/>
            <person name="Chen C."/>
            <person name="Cichocki N."/>
            <person name="Clum A."/>
            <person name="Culley D."/>
            <person name="Crous P.W."/>
            <person name="Fauchery L."/>
            <person name="Girlanda M."/>
            <person name="Hayes R."/>
            <person name="Keri Z."/>
            <person name="LaButti K."/>
            <person name="Lipzen A."/>
            <person name="Lombard V."/>
            <person name="Magnuson J."/>
            <person name="Maillard F."/>
            <person name="Morin E."/>
            <person name="Murat C."/>
            <person name="Nolan M."/>
            <person name="Ohm R."/>
            <person name="Pangilinan J."/>
            <person name="Pereira M."/>
            <person name="Perotto S."/>
            <person name="Peter M."/>
            <person name="Riley R."/>
            <person name="Sitrit Y."/>
            <person name="Stielow B."/>
            <person name="Szollosi G."/>
            <person name="Zifcakova L."/>
            <person name="Stursova M."/>
            <person name="Spatafora J.W."/>
            <person name="Tedersoo L."/>
            <person name="Vaario L.-M."/>
            <person name="Yamada A."/>
            <person name="Yan M."/>
            <person name="Wang P."/>
            <person name="Xu J."/>
            <person name="Bruns T."/>
            <person name="Baldrian P."/>
            <person name="Vilgalys R."/>
            <person name="Henrissat B."/>
            <person name="Grigoriev I.V."/>
            <person name="Hibbett D."/>
            <person name="Nagy L.G."/>
            <person name="Martin F.M."/>
        </authorList>
    </citation>
    <scope>NUCLEOTIDE SEQUENCE</scope>
    <source>
        <strain evidence="2">Prilba</strain>
    </source>
</reference>
<name>A0A9P5N6D7_9AGAM</name>
<proteinExistence type="predicted"/>
<feature type="non-terminal residue" evidence="2">
    <location>
        <position position="1"/>
    </location>
</feature>
<keyword evidence="3" id="KW-1185">Reference proteome</keyword>
<feature type="domain" description="Fungal STAND N-terminal Goodbye" evidence="1">
    <location>
        <begin position="331"/>
        <end position="455"/>
    </location>
</feature>
<dbReference type="EMBL" id="WHVB01000001">
    <property type="protein sequence ID" value="KAF8487320.1"/>
    <property type="molecule type" value="Genomic_DNA"/>
</dbReference>
<dbReference type="InterPro" id="IPR031350">
    <property type="entry name" value="Goodbye_dom"/>
</dbReference>
<accession>A0A9P5N6D7</accession>
<reference evidence="2" key="2">
    <citation type="journal article" date="2020" name="Nat. Commun.">
        <title>Large-scale genome sequencing of mycorrhizal fungi provides insights into the early evolution of symbiotic traits.</title>
        <authorList>
            <person name="Miyauchi S."/>
            <person name="Kiss E."/>
            <person name="Kuo A."/>
            <person name="Drula E."/>
            <person name="Kohler A."/>
            <person name="Sanchez-Garcia M."/>
            <person name="Morin E."/>
            <person name="Andreopoulos B."/>
            <person name="Barry K.W."/>
            <person name="Bonito G."/>
            <person name="Buee M."/>
            <person name="Carver A."/>
            <person name="Chen C."/>
            <person name="Cichocki N."/>
            <person name="Clum A."/>
            <person name="Culley D."/>
            <person name="Crous P.W."/>
            <person name="Fauchery L."/>
            <person name="Girlanda M."/>
            <person name="Hayes R.D."/>
            <person name="Keri Z."/>
            <person name="LaButti K."/>
            <person name="Lipzen A."/>
            <person name="Lombard V."/>
            <person name="Magnuson J."/>
            <person name="Maillard F."/>
            <person name="Murat C."/>
            <person name="Nolan M."/>
            <person name="Ohm R.A."/>
            <person name="Pangilinan J."/>
            <person name="Pereira M.F."/>
            <person name="Perotto S."/>
            <person name="Peter M."/>
            <person name="Pfister S."/>
            <person name="Riley R."/>
            <person name="Sitrit Y."/>
            <person name="Stielow J.B."/>
            <person name="Szollosi G."/>
            <person name="Zifcakova L."/>
            <person name="Stursova M."/>
            <person name="Spatafora J.W."/>
            <person name="Tedersoo L."/>
            <person name="Vaario L.M."/>
            <person name="Yamada A."/>
            <person name="Yan M."/>
            <person name="Wang P."/>
            <person name="Xu J."/>
            <person name="Bruns T."/>
            <person name="Baldrian P."/>
            <person name="Vilgalys R."/>
            <person name="Dunand C."/>
            <person name="Henrissat B."/>
            <person name="Grigoriev I.V."/>
            <person name="Hibbett D."/>
            <person name="Nagy L.G."/>
            <person name="Martin F.M."/>
        </authorList>
    </citation>
    <scope>NUCLEOTIDE SEQUENCE</scope>
    <source>
        <strain evidence="2">Prilba</strain>
    </source>
</reference>
<gene>
    <name evidence="2" type="ORF">DFH94DRAFT_841666</name>
</gene>
<dbReference type="AlphaFoldDB" id="A0A9P5N6D7"/>
<comment type="caution">
    <text evidence="2">The sequence shown here is derived from an EMBL/GenBank/DDBJ whole genome shotgun (WGS) entry which is preliminary data.</text>
</comment>
<organism evidence="2 3">
    <name type="scientific">Russula ochroleuca</name>
    <dbReference type="NCBI Taxonomy" id="152965"/>
    <lineage>
        <taxon>Eukaryota</taxon>
        <taxon>Fungi</taxon>
        <taxon>Dikarya</taxon>
        <taxon>Basidiomycota</taxon>
        <taxon>Agaricomycotina</taxon>
        <taxon>Agaricomycetes</taxon>
        <taxon>Russulales</taxon>
        <taxon>Russulaceae</taxon>
        <taxon>Russula</taxon>
    </lineage>
</organism>
<protein>
    <recommendedName>
        <fullName evidence="1">Fungal STAND N-terminal Goodbye domain-containing protein</fullName>
    </recommendedName>
</protein>
<evidence type="ECO:0000313" key="3">
    <source>
        <dbReference type="Proteomes" id="UP000759537"/>
    </source>
</evidence>
<dbReference type="Proteomes" id="UP000759537">
    <property type="component" value="Unassembled WGS sequence"/>
</dbReference>